<evidence type="ECO:0000313" key="2">
    <source>
        <dbReference type="EMBL" id="CAA3000057.1"/>
    </source>
</evidence>
<accession>A0A8S0T4S0</accession>
<protein>
    <submittedName>
        <fullName evidence="2">Uncharacterized protein</fullName>
    </submittedName>
</protein>
<dbReference type="Gramene" id="OE9A067855T1">
    <property type="protein sequence ID" value="OE9A067855C1"/>
    <property type="gene ID" value="OE9A067855"/>
</dbReference>
<comment type="caution">
    <text evidence="2">The sequence shown here is derived from an EMBL/GenBank/DDBJ whole genome shotgun (WGS) entry which is preliminary data.</text>
</comment>
<name>A0A8S0T4S0_OLEEU</name>
<evidence type="ECO:0000313" key="3">
    <source>
        <dbReference type="Proteomes" id="UP000594638"/>
    </source>
</evidence>
<evidence type="ECO:0000256" key="1">
    <source>
        <dbReference type="SAM" id="MobiDB-lite"/>
    </source>
</evidence>
<feature type="region of interest" description="Disordered" evidence="1">
    <location>
        <begin position="1"/>
        <end position="22"/>
    </location>
</feature>
<proteinExistence type="predicted"/>
<keyword evidence="3" id="KW-1185">Reference proteome</keyword>
<sequence>MGPMAWQNQPPNSPAFGNGKHHRWVHTPFSTSPTESSCVGHEGGNTHAVGELNLMSSSLRCLISHLIVTVVSGSTLDRSNPREARARTSLMQKFKYQLPGKGANEVQTNLPPVKTK</sequence>
<feature type="compositionally biased region" description="Polar residues" evidence="1">
    <location>
        <begin position="1"/>
        <end position="10"/>
    </location>
</feature>
<dbReference type="AlphaFoldDB" id="A0A8S0T4S0"/>
<dbReference type="EMBL" id="CACTIH010005666">
    <property type="protein sequence ID" value="CAA3000057.1"/>
    <property type="molecule type" value="Genomic_DNA"/>
</dbReference>
<dbReference type="Proteomes" id="UP000594638">
    <property type="component" value="Unassembled WGS sequence"/>
</dbReference>
<organism evidence="2 3">
    <name type="scientific">Olea europaea subsp. europaea</name>
    <dbReference type="NCBI Taxonomy" id="158383"/>
    <lineage>
        <taxon>Eukaryota</taxon>
        <taxon>Viridiplantae</taxon>
        <taxon>Streptophyta</taxon>
        <taxon>Embryophyta</taxon>
        <taxon>Tracheophyta</taxon>
        <taxon>Spermatophyta</taxon>
        <taxon>Magnoliopsida</taxon>
        <taxon>eudicotyledons</taxon>
        <taxon>Gunneridae</taxon>
        <taxon>Pentapetalae</taxon>
        <taxon>asterids</taxon>
        <taxon>lamiids</taxon>
        <taxon>Lamiales</taxon>
        <taxon>Oleaceae</taxon>
        <taxon>Oleeae</taxon>
        <taxon>Olea</taxon>
    </lineage>
</organism>
<reference evidence="2 3" key="1">
    <citation type="submission" date="2019-12" db="EMBL/GenBank/DDBJ databases">
        <authorList>
            <person name="Alioto T."/>
            <person name="Alioto T."/>
            <person name="Gomez Garrido J."/>
        </authorList>
    </citation>
    <scope>NUCLEOTIDE SEQUENCE [LARGE SCALE GENOMIC DNA]</scope>
</reference>
<gene>
    <name evidence="2" type="ORF">OLEA9_A067855</name>
</gene>